<reference evidence="7 8" key="1">
    <citation type="journal article" date="2019" name="Sci. Rep.">
        <title>A multi-omics analysis of the grapevine pathogen Lasiodiplodia theobromae reveals that temperature affects the expression of virulence- and pathogenicity-related genes.</title>
        <authorList>
            <person name="Felix C."/>
            <person name="Meneses R."/>
            <person name="Goncalves M.F.M."/>
            <person name="Tilleman L."/>
            <person name="Duarte A.S."/>
            <person name="Jorrin-Novo J.V."/>
            <person name="Van de Peer Y."/>
            <person name="Deforce D."/>
            <person name="Van Nieuwerburgh F."/>
            <person name="Esteves A.C."/>
            <person name="Alves A."/>
        </authorList>
    </citation>
    <scope>NUCLEOTIDE SEQUENCE [LARGE SCALE GENOMIC DNA]</scope>
    <source>
        <strain evidence="7 8">LA-SOL3</strain>
    </source>
</reference>
<keyword evidence="8" id="KW-1185">Reference proteome</keyword>
<feature type="transmembrane region" description="Helical" evidence="6">
    <location>
        <begin position="7"/>
        <end position="29"/>
    </location>
</feature>
<gene>
    <name evidence="7" type="primary">encC</name>
    <name evidence="7" type="ORF">DBV05_g9510</name>
</gene>
<evidence type="ECO:0000313" key="7">
    <source>
        <dbReference type="EMBL" id="KAB2571834.1"/>
    </source>
</evidence>
<feature type="transmembrane region" description="Helical" evidence="6">
    <location>
        <begin position="88"/>
        <end position="109"/>
    </location>
</feature>
<keyword evidence="2 6" id="KW-0812">Transmembrane</keyword>
<evidence type="ECO:0000313" key="8">
    <source>
        <dbReference type="Proteomes" id="UP000325902"/>
    </source>
</evidence>
<dbReference type="Pfam" id="PF08592">
    <property type="entry name" value="Anthrone_oxy"/>
    <property type="match status" value="1"/>
</dbReference>
<accession>A0A5N5D3D4</accession>
<proteinExistence type="inferred from homology"/>
<evidence type="ECO:0000256" key="1">
    <source>
        <dbReference type="ARBA" id="ARBA00004141"/>
    </source>
</evidence>
<dbReference type="GO" id="GO:0016020">
    <property type="term" value="C:membrane"/>
    <property type="evidence" value="ECO:0007669"/>
    <property type="project" value="UniProtKB-SubCell"/>
</dbReference>
<sequence>MSTSILVARAIGIGGAFWLSGNIAALSFISVPALNLAKGDGAANAGSLTRLWRYNYELGKAQNPPIAALTAASLSFLAWSSRAAPMPLYLYGAAAALTVGIVPYTIATMRGTNNKLIKKSEDIGRQGLSAQVSVDEEREVQELLTRWTWLNGIRSILPALGGIAAFLAATI</sequence>
<dbReference type="AlphaFoldDB" id="A0A5N5D3D4"/>
<comment type="subcellular location">
    <subcellularLocation>
        <location evidence="1">Membrane</location>
        <topology evidence="1">Multi-pass membrane protein</topology>
    </subcellularLocation>
</comment>
<evidence type="ECO:0000256" key="4">
    <source>
        <dbReference type="ARBA" id="ARBA00023136"/>
    </source>
</evidence>
<evidence type="ECO:0000256" key="3">
    <source>
        <dbReference type="ARBA" id="ARBA00022989"/>
    </source>
</evidence>
<evidence type="ECO:0000256" key="5">
    <source>
        <dbReference type="ARBA" id="ARBA00034313"/>
    </source>
</evidence>
<dbReference type="EMBL" id="VCHE01000091">
    <property type="protein sequence ID" value="KAB2571834.1"/>
    <property type="molecule type" value="Genomic_DNA"/>
</dbReference>
<organism evidence="7 8">
    <name type="scientific">Lasiodiplodia theobromae</name>
    <dbReference type="NCBI Taxonomy" id="45133"/>
    <lineage>
        <taxon>Eukaryota</taxon>
        <taxon>Fungi</taxon>
        <taxon>Dikarya</taxon>
        <taxon>Ascomycota</taxon>
        <taxon>Pezizomycotina</taxon>
        <taxon>Dothideomycetes</taxon>
        <taxon>Dothideomycetes incertae sedis</taxon>
        <taxon>Botryosphaeriales</taxon>
        <taxon>Botryosphaeriaceae</taxon>
        <taxon>Lasiodiplodia</taxon>
    </lineage>
</organism>
<name>A0A5N5D3D4_9PEZI</name>
<comment type="caution">
    <text evidence="7">The sequence shown here is derived from an EMBL/GenBank/DDBJ whole genome shotgun (WGS) entry which is preliminary data.</text>
</comment>
<dbReference type="PANTHER" id="PTHR35042:SF1">
    <property type="entry name" value="DUF1772-DOMAIN-CONTAINING PROTEIN"/>
    <property type="match status" value="1"/>
</dbReference>
<keyword evidence="3 6" id="KW-1133">Transmembrane helix</keyword>
<dbReference type="InterPro" id="IPR013901">
    <property type="entry name" value="Anthrone_oxy"/>
</dbReference>
<evidence type="ECO:0000256" key="2">
    <source>
        <dbReference type="ARBA" id="ARBA00022692"/>
    </source>
</evidence>
<protein>
    <submittedName>
        <fullName evidence="7">Anthrone oxygenase encC</fullName>
    </submittedName>
</protein>
<dbReference type="Proteomes" id="UP000325902">
    <property type="component" value="Unassembled WGS sequence"/>
</dbReference>
<dbReference type="PANTHER" id="PTHR35042">
    <property type="entry name" value="ANTHRONE OXYGENASE ENCC"/>
    <property type="match status" value="1"/>
</dbReference>
<comment type="similarity">
    <text evidence="5">Belongs to the anthrone oxygenase family.</text>
</comment>
<evidence type="ECO:0000256" key="6">
    <source>
        <dbReference type="SAM" id="Phobius"/>
    </source>
</evidence>
<dbReference type="OrthoDB" id="5954308at2759"/>
<keyword evidence="4 6" id="KW-0472">Membrane</keyword>